<name>A0A8S9WYC4_APOLU</name>
<gene>
    <name evidence="2" type="ORF">GE061_006638</name>
</gene>
<feature type="compositionally biased region" description="Polar residues" evidence="1">
    <location>
        <begin position="772"/>
        <end position="781"/>
    </location>
</feature>
<sequence>MIPVNTNIRNRQTRFSGQCLRTSSSRCTLNICQRQAPSSPHLGSYQLLSSLELTHKLPLYYRPPHYILSPPPQNNRPISPMENPWMSFSYSPSSPSTIDNLENQSWVDSFLSMFNTVAEYVGLTALGSFRGEHRATASSGDQVHQELKASREVAQGSGEKKREDEAKHEPRHSDSPTKNKMAIVIFSRKQFKTFLDSLGLDPSRKYPNEKLSVGSSKVRRPWTKIILSTDHENHKLAAEHSVDSTKLSGGLGISKRSLVETTPSTTQKPVSPTSTAYRKFTEVVSTNHASPGLASNHNLEPTKIPGGKQLASQYTTKSILFKTLKPVHLAPNAREKLTEVVSTSHTLPKLVGKHNLKSTANSGMVKLAPIDSKKSLDLTSSFTTDKAVNPPSTAHGKITEVASTNHASLGSASKHYLEPTKIPAGKQLAPQSTKKISLFKTTKPVHLAPIAHEKLTELAAKHNLEPTKIPAGKQLAPQSTKKISLFKMTKPVHLAPIAHEKLTEVVSTNREIPELASKHNLEPTKIPAGKQLAPQSTTMSSLFETTKPVHLAPFGHEKLTELAAKHNLEPTKIPAGKQLAPQYTTKSSWYKTLKPVHLAPVVHAKVAEEVSTSQAHSKFVANQNMRSSANPGVIKLATNDLEESLDVTSPSAQVKLGDVSTDIPPKSDVKHNLEPTSTSGNRNLAPINSKKTIVSPYTTRKPIKPVKLPHAPRKLTVKHNLKLTPINSQRSIESSSTTQKPENTTVKVKGDRASDEISKQTPSKYHAKHNLELSSVGQLNETPGEKSGRDYLQPYKQKAHQRHLKHSVHQANRQFMHPLHEPQLYDPSYMFDAPVYPGQDVNPLSSSLPAHMPRRPVYVRPYDPLQMYNGLYDQKQNTRHRIYDEYPLLRR</sequence>
<keyword evidence="3" id="KW-1185">Reference proteome</keyword>
<evidence type="ECO:0000256" key="1">
    <source>
        <dbReference type="SAM" id="MobiDB-lite"/>
    </source>
</evidence>
<feature type="compositionally biased region" description="Basic and acidic residues" evidence="1">
    <location>
        <begin position="748"/>
        <end position="758"/>
    </location>
</feature>
<dbReference type="Proteomes" id="UP000466442">
    <property type="component" value="Unassembled WGS sequence"/>
</dbReference>
<feature type="compositionally biased region" description="Basic residues" evidence="1">
    <location>
        <begin position="711"/>
        <end position="721"/>
    </location>
</feature>
<organism evidence="2 3">
    <name type="scientific">Apolygus lucorum</name>
    <name type="common">Small green plant bug</name>
    <name type="synonym">Lygocoris lucorum</name>
    <dbReference type="NCBI Taxonomy" id="248454"/>
    <lineage>
        <taxon>Eukaryota</taxon>
        <taxon>Metazoa</taxon>
        <taxon>Ecdysozoa</taxon>
        <taxon>Arthropoda</taxon>
        <taxon>Hexapoda</taxon>
        <taxon>Insecta</taxon>
        <taxon>Pterygota</taxon>
        <taxon>Neoptera</taxon>
        <taxon>Paraneoptera</taxon>
        <taxon>Hemiptera</taxon>
        <taxon>Heteroptera</taxon>
        <taxon>Panheteroptera</taxon>
        <taxon>Cimicomorpha</taxon>
        <taxon>Miridae</taxon>
        <taxon>Mirini</taxon>
        <taxon>Apolygus</taxon>
    </lineage>
</organism>
<protein>
    <submittedName>
        <fullName evidence="2">Uncharacterized protein</fullName>
    </submittedName>
</protein>
<feature type="region of interest" description="Disordered" evidence="1">
    <location>
        <begin position="136"/>
        <end position="179"/>
    </location>
</feature>
<feature type="region of interest" description="Disordered" evidence="1">
    <location>
        <begin position="648"/>
        <end position="686"/>
    </location>
</feature>
<feature type="compositionally biased region" description="Polar residues" evidence="1">
    <location>
        <begin position="725"/>
        <end position="746"/>
    </location>
</feature>
<feature type="region of interest" description="Disordered" evidence="1">
    <location>
        <begin position="711"/>
        <end position="790"/>
    </location>
</feature>
<reference evidence="2" key="1">
    <citation type="journal article" date="2021" name="Mol. Ecol. Resour.">
        <title>Apolygus lucorum genome provides insights into omnivorousness and mesophyll feeding.</title>
        <authorList>
            <person name="Liu Y."/>
            <person name="Liu H."/>
            <person name="Wang H."/>
            <person name="Huang T."/>
            <person name="Liu B."/>
            <person name="Yang B."/>
            <person name="Yin L."/>
            <person name="Li B."/>
            <person name="Zhang Y."/>
            <person name="Zhang S."/>
            <person name="Jiang F."/>
            <person name="Zhang X."/>
            <person name="Ren Y."/>
            <person name="Wang B."/>
            <person name="Wang S."/>
            <person name="Lu Y."/>
            <person name="Wu K."/>
            <person name="Fan W."/>
            <person name="Wang G."/>
        </authorList>
    </citation>
    <scope>NUCLEOTIDE SEQUENCE</scope>
    <source>
        <strain evidence="2">12Hb</strain>
    </source>
</reference>
<comment type="caution">
    <text evidence="2">The sequence shown here is derived from an EMBL/GenBank/DDBJ whole genome shotgun (WGS) entry which is preliminary data.</text>
</comment>
<evidence type="ECO:0000313" key="2">
    <source>
        <dbReference type="EMBL" id="KAF6200335.1"/>
    </source>
</evidence>
<evidence type="ECO:0000313" key="3">
    <source>
        <dbReference type="Proteomes" id="UP000466442"/>
    </source>
</evidence>
<dbReference type="AlphaFoldDB" id="A0A8S9WYC4"/>
<dbReference type="EMBL" id="WIXP02000014">
    <property type="protein sequence ID" value="KAF6200335.1"/>
    <property type="molecule type" value="Genomic_DNA"/>
</dbReference>
<feature type="compositionally biased region" description="Basic and acidic residues" evidence="1">
    <location>
        <begin position="158"/>
        <end position="177"/>
    </location>
</feature>
<proteinExistence type="predicted"/>
<accession>A0A8S9WYC4</accession>